<name>A0A8H7D7Y7_9AGAR</name>
<evidence type="ECO:0008006" key="4">
    <source>
        <dbReference type="Google" id="ProtNLM"/>
    </source>
</evidence>
<accession>A0A8H7D7Y7</accession>
<feature type="chain" id="PRO_5034308404" description="Hydrophobin" evidence="1">
    <location>
        <begin position="19"/>
        <end position="414"/>
    </location>
</feature>
<dbReference type="OrthoDB" id="3048365at2759"/>
<organism evidence="2 3">
    <name type="scientific">Mycena venus</name>
    <dbReference type="NCBI Taxonomy" id="2733690"/>
    <lineage>
        <taxon>Eukaryota</taxon>
        <taxon>Fungi</taxon>
        <taxon>Dikarya</taxon>
        <taxon>Basidiomycota</taxon>
        <taxon>Agaricomycotina</taxon>
        <taxon>Agaricomycetes</taxon>
        <taxon>Agaricomycetidae</taxon>
        <taxon>Agaricales</taxon>
        <taxon>Marasmiineae</taxon>
        <taxon>Mycenaceae</taxon>
        <taxon>Mycena</taxon>
    </lineage>
</organism>
<keyword evidence="1" id="KW-0732">Signal</keyword>
<protein>
    <recommendedName>
        <fullName evidence="4">Hydrophobin</fullName>
    </recommendedName>
</protein>
<gene>
    <name evidence="2" type="ORF">MVEN_00626900</name>
</gene>
<dbReference type="EMBL" id="JACAZI010000004">
    <property type="protein sequence ID" value="KAF7362772.1"/>
    <property type="molecule type" value="Genomic_DNA"/>
</dbReference>
<evidence type="ECO:0000313" key="2">
    <source>
        <dbReference type="EMBL" id="KAF7362772.1"/>
    </source>
</evidence>
<comment type="caution">
    <text evidence="2">The sequence shown here is derived from an EMBL/GenBank/DDBJ whole genome shotgun (WGS) entry which is preliminary data.</text>
</comment>
<evidence type="ECO:0000313" key="3">
    <source>
        <dbReference type="Proteomes" id="UP000620124"/>
    </source>
</evidence>
<reference evidence="2" key="1">
    <citation type="submission" date="2020-05" db="EMBL/GenBank/DDBJ databases">
        <title>Mycena genomes resolve the evolution of fungal bioluminescence.</title>
        <authorList>
            <person name="Tsai I.J."/>
        </authorList>
    </citation>
    <scope>NUCLEOTIDE SEQUENCE</scope>
    <source>
        <strain evidence="2">CCC161011</strain>
    </source>
</reference>
<evidence type="ECO:0000256" key="1">
    <source>
        <dbReference type="SAM" id="SignalP"/>
    </source>
</evidence>
<dbReference type="AlphaFoldDB" id="A0A8H7D7Y7"/>
<sequence length="414" mass="44013">MKSFTLVSVLAFATYVAAQANGGPPFDPAGAGNVGNGAGKQFIGGQCLSGADCGSGCCAGPSGICSGPGAQTQAGKTGFGFGRIHVPMLPMRTPLHRSATSMSCSGISLALLTNDLVLRHLSGTFSAQMRIRISSWVRLGTRAVLTDSEYPILGTLTLPYARCSFPPRGSIICDMHRDHPHSPPPASAFCSSTTRNAMQPHHTRGTSPWTPYHALVLNTRLPCTQDNPRSKRCRSSTRALPSLICRRSNDLQRSPHLSVLGALLRAPQLGCMTPAPCAAAVTSIPHRIRRRRFPRLLRRLSPALPQSPLHACLSRVAPTTICTITYTRSVRGGSCGAAFFCPHTKTIDTSPLRLPGLPSTQEHPYTPDALPTHTGTRRAAPPVCTALDVAVAHRRGHSATLPLPRSCTQSTTSK</sequence>
<feature type="signal peptide" evidence="1">
    <location>
        <begin position="1"/>
        <end position="18"/>
    </location>
</feature>
<dbReference type="Proteomes" id="UP000620124">
    <property type="component" value="Unassembled WGS sequence"/>
</dbReference>
<keyword evidence="3" id="KW-1185">Reference proteome</keyword>
<proteinExistence type="predicted"/>